<name>C6VRM3_DYAFD</name>
<dbReference type="eggNOG" id="ENOG5032V86">
    <property type="taxonomic scope" value="Bacteria"/>
</dbReference>
<reference evidence="2 3" key="1">
    <citation type="journal article" date="2009" name="Stand. Genomic Sci.">
        <title>Complete genome sequence of Dyadobacter fermentans type strain (NS114).</title>
        <authorList>
            <person name="Lang E."/>
            <person name="Lapidus A."/>
            <person name="Chertkov O."/>
            <person name="Brettin T."/>
            <person name="Detter J.C."/>
            <person name="Han C."/>
            <person name="Copeland A."/>
            <person name="Glavina Del Rio T."/>
            <person name="Nolan M."/>
            <person name="Chen F."/>
            <person name="Lucas S."/>
            <person name="Tice H."/>
            <person name="Cheng J.F."/>
            <person name="Land M."/>
            <person name="Hauser L."/>
            <person name="Chang Y.J."/>
            <person name="Jeffries C.D."/>
            <person name="Kopitz M."/>
            <person name="Bruce D."/>
            <person name="Goodwin L."/>
            <person name="Pitluck S."/>
            <person name="Ovchinnikova G."/>
            <person name="Pati A."/>
            <person name="Ivanova N."/>
            <person name="Mavrommatis K."/>
            <person name="Chen A."/>
            <person name="Palaniappan K."/>
            <person name="Chain P."/>
            <person name="Bristow J."/>
            <person name="Eisen J.A."/>
            <person name="Markowitz V."/>
            <person name="Hugenholtz P."/>
            <person name="Goker M."/>
            <person name="Rohde M."/>
            <person name="Kyrpides N.C."/>
            <person name="Klenk H.P."/>
        </authorList>
    </citation>
    <scope>NUCLEOTIDE SEQUENCE [LARGE SCALE GENOMIC DNA]</scope>
    <source>
        <strain evidence="3">ATCC 700827 / DSM 18053 / CIP 107007 / KCTC 52180 / NS114</strain>
    </source>
</reference>
<feature type="chain" id="PRO_5002969115" evidence="1">
    <location>
        <begin position="19"/>
        <end position="182"/>
    </location>
</feature>
<evidence type="ECO:0000313" key="3">
    <source>
        <dbReference type="Proteomes" id="UP000002011"/>
    </source>
</evidence>
<evidence type="ECO:0000313" key="2">
    <source>
        <dbReference type="EMBL" id="ACT92726.1"/>
    </source>
</evidence>
<dbReference type="STRING" id="471854.Dfer_1480"/>
<dbReference type="EMBL" id="CP001619">
    <property type="protein sequence ID" value="ACT92726.1"/>
    <property type="molecule type" value="Genomic_DNA"/>
</dbReference>
<keyword evidence="1" id="KW-0732">Signal</keyword>
<keyword evidence="3" id="KW-1185">Reference proteome</keyword>
<dbReference type="OrthoDB" id="950922at2"/>
<organism evidence="2 3">
    <name type="scientific">Dyadobacter fermentans (strain ATCC 700827 / DSM 18053 / CIP 107007 / KCTC 52180 / NS114)</name>
    <dbReference type="NCBI Taxonomy" id="471854"/>
    <lineage>
        <taxon>Bacteria</taxon>
        <taxon>Pseudomonadati</taxon>
        <taxon>Bacteroidota</taxon>
        <taxon>Cytophagia</taxon>
        <taxon>Cytophagales</taxon>
        <taxon>Spirosomataceae</taxon>
        <taxon>Dyadobacter</taxon>
    </lineage>
</organism>
<gene>
    <name evidence="2" type="ordered locus">Dfer_1480</name>
</gene>
<feature type="signal peptide" evidence="1">
    <location>
        <begin position="1"/>
        <end position="18"/>
    </location>
</feature>
<proteinExistence type="predicted"/>
<dbReference type="HOGENOM" id="CLU_121843_0_0_10"/>
<sequence>MRYVMIIFAMCCCGISRAQSTVANVDVSLTMPSVALVDILPSGSNAVTLQMTAPSEAGNTVGTGTANSANWLVFTSAVAPGASRSIRGDVVGSLPPGIRLRLDISPYVGTGQGFTGGNSYVTANTYLTNTPTNFIANIKGAYTGITYGSSGFKLNYSLEIQDFANMRSGTTSVTVRYTMVDN</sequence>
<accession>C6VRM3</accession>
<dbReference type="KEGG" id="dfe:Dfer_1480"/>
<dbReference type="AlphaFoldDB" id="C6VRM3"/>
<dbReference type="Proteomes" id="UP000002011">
    <property type="component" value="Chromosome"/>
</dbReference>
<protein>
    <submittedName>
        <fullName evidence="2">Uncharacterized protein</fullName>
    </submittedName>
</protein>
<evidence type="ECO:0000256" key="1">
    <source>
        <dbReference type="SAM" id="SignalP"/>
    </source>
</evidence>